<gene>
    <name evidence="2" type="ORF">BYL167_LOCUS76221</name>
    <name evidence="3" type="ORF">GIL414_LOCUS87443</name>
</gene>
<accession>A0A8S3KB61</accession>
<protein>
    <submittedName>
        <fullName evidence="3">Uncharacterized protein</fullName>
    </submittedName>
</protein>
<evidence type="ECO:0000256" key="1">
    <source>
        <dbReference type="SAM" id="MobiDB-lite"/>
    </source>
</evidence>
<evidence type="ECO:0000313" key="4">
    <source>
        <dbReference type="Proteomes" id="UP000681720"/>
    </source>
</evidence>
<proteinExistence type="predicted"/>
<dbReference type="Proteomes" id="UP000681967">
    <property type="component" value="Unassembled WGS sequence"/>
</dbReference>
<name>A0A8S3KB61_9BILA</name>
<evidence type="ECO:0000313" key="2">
    <source>
        <dbReference type="EMBL" id="CAF5166985.1"/>
    </source>
</evidence>
<dbReference type="Proteomes" id="UP000681720">
    <property type="component" value="Unassembled WGS sequence"/>
</dbReference>
<organism evidence="3 4">
    <name type="scientific">Rotaria magnacalcarata</name>
    <dbReference type="NCBI Taxonomy" id="392030"/>
    <lineage>
        <taxon>Eukaryota</taxon>
        <taxon>Metazoa</taxon>
        <taxon>Spiralia</taxon>
        <taxon>Gnathifera</taxon>
        <taxon>Rotifera</taxon>
        <taxon>Eurotatoria</taxon>
        <taxon>Bdelloidea</taxon>
        <taxon>Philodinida</taxon>
        <taxon>Philodinidae</taxon>
        <taxon>Rotaria</taxon>
    </lineage>
</organism>
<evidence type="ECO:0000313" key="3">
    <source>
        <dbReference type="EMBL" id="CAF5227055.1"/>
    </source>
</evidence>
<sequence length="47" mass="5371">MASPSDHKYSSNPDKNANQSNGHIQPNESRRYNPWGFENPWSHGLCN</sequence>
<dbReference type="AlphaFoldDB" id="A0A8S3KB61"/>
<dbReference type="EMBL" id="CAJOBH010274468">
    <property type="protein sequence ID" value="CAF5166985.1"/>
    <property type="molecule type" value="Genomic_DNA"/>
</dbReference>
<comment type="caution">
    <text evidence="3">The sequence shown here is derived from an EMBL/GenBank/DDBJ whole genome shotgun (WGS) entry which is preliminary data.</text>
</comment>
<feature type="non-terminal residue" evidence="3">
    <location>
        <position position="47"/>
    </location>
</feature>
<dbReference type="EMBL" id="CAJOBJ010379906">
    <property type="protein sequence ID" value="CAF5227055.1"/>
    <property type="molecule type" value="Genomic_DNA"/>
</dbReference>
<feature type="region of interest" description="Disordered" evidence="1">
    <location>
        <begin position="1"/>
        <end position="47"/>
    </location>
</feature>
<feature type="compositionally biased region" description="Polar residues" evidence="1">
    <location>
        <begin position="10"/>
        <end position="27"/>
    </location>
</feature>
<reference evidence="3" key="1">
    <citation type="submission" date="2021-02" db="EMBL/GenBank/DDBJ databases">
        <authorList>
            <person name="Nowell W R."/>
        </authorList>
    </citation>
    <scope>NUCLEOTIDE SEQUENCE</scope>
</reference>